<comment type="caution">
    <text evidence="2">The sequence shown here is derived from an EMBL/GenBank/DDBJ whole genome shotgun (WGS) entry which is preliminary data.</text>
</comment>
<evidence type="ECO:0000313" key="2">
    <source>
        <dbReference type="EMBL" id="KAK6787712.1"/>
    </source>
</evidence>
<dbReference type="Proteomes" id="UP001371456">
    <property type="component" value="Unassembled WGS sequence"/>
</dbReference>
<dbReference type="AlphaFoldDB" id="A0AAN8TM04"/>
<gene>
    <name evidence="2" type="ORF">RDI58_016237</name>
</gene>
<evidence type="ECO:0000313" key="3">
    <source>
        <dbReference type="Proteomes" id="UP001371456"/>
    </source>
</evidence>
<organism evidence="2 3">
    <name type="scientific">Solanum bulbocastanum</name>
    <name type="common">Wild potato</name>
    <dbReference type="NCBI Taxonomy" id="147425"/>
    <lineage>
        <taxon>Eukaryota</taxon>
        <taxon>Viridiplantae</taxon>
        <taxon>Streptophyta</taxon>
        <taxon>Embryophyta</taxon>
        <taxon>Tracheophyta</taxon>
        <taxon>Spermatophyta</taxon>
        <taxon>Magnoliopsida</taxon>
        <taxon>eudicotyledons</taxon>
        <taxon>Gunneridae</taxon>
        <taxon>Pentapetalae</taxon>
        <taxon>asterids</taxon>
        <taxon>lamiids</taxon>
        <taxon>Solanales</taxon>
        <taxon>Solanaceae</taxon>
        <taxon>Solanoideae</taxon>
        <taxon>Solaneae</taxon>
        <taxon>Solanum</taxon>
    </lineage>
</organism>
<reference evidence="2 3" key="1">
    <citation type="submission" date="2024-02" db="EMBL/GenBank/DDBJ databases">
        <title>de novo genome assembly of Solanum bulbocastanum strain 11H21.</title>
        <authorList>
            <person name="Hosaka A.J."/>
        </authorList>
    </citation>
    <scope>NUCLEOTIDE SEQUENCE [LARGE SCALE GENOMIC DNA]</scope>
    <source>
        <tissue evidence="2">Young leaves</tissue>
    </source>
</reference>
<proteinExistence type="predicted"/>
<feature type="transmembrane region" description="Helical" evidence="1">
    <location>
        <begin position="12"/>
        <end position="32"/>
    </location>
</feature>
<protein>
    <submittedName>
        <fullName evidence="2">Uncharacterized protein</fullName>
    </submittedName>
</protein>
<keyword evidence="1" id="KW-0812">Transmembrane</keyword>
<sequence>MFQVSDFRLHDVIIASYFLVYYRWHIIASWTWDT</sequence>
<keyword evidence="1" id="KW-1133">Transmembrane helix</keyword>
<dbReference type="EMBL" id="JBANQN010000006">
    <property type="protein sequence ID" value="KAK6787712.1"/>
    <property type="molecule type" value="Genomic_DNA"/>
</dbReference>
<keyword evidence="1" id="KW-0472">Membrane</keyword>
<accession>A0AAN8TM04</accession>
<keyword evidence="3" id="KW-1185">Reference proteome</keyword>
<evidence type="ECO:0000256" key="1">
    <source>
        <dbReference type="SAM" id="Phobius"/>
    </source>
</evidence>
<name>A0AAN8TM04_SOLBU</name>